<reference evidence="4 5" key="1">
    <citation type="journal article" date="2017" name="Mol. Ecol.">
        <title>Comparative and population genomic landscape of Phellinus noxius: A hypervariable fungus causing root rot in trees.</title>
        <authorList>
            <person name="Chung C.L."/>
            <person name="Lee T.J."/>
            <person name="Akiba M."/>
            <person name="Lee H.H."/>
            <person name="Kuo T.H."/>
            <person name="Liu D."/>
            <person name="Ke H.M."/>
            <person name="Yokoi T."/>
            <person name="Roa M.B."/>
            <person name="Lu M.J."/>
            <person name="Chang Y.Y."/>
            <person name="Ann P.J."/>
            <person name="Tsai J.N."/>
            <person name="Chen C.Y."/>
            <person name="Tzean S.S."/>
            <person name="Ota Y."/>
            <person name="Hattori T."/>
            <person name="Sahashi N."/>
            <person name="Liou R.F."/>
            <person name="Kikuchi T."/>
            <person name="Tsai I.J."/>
        </authorList>
    </citation>
    <scope>NUCLEOTIDE SEQUENCE [LARGE SCALE GENOMIC DNA]</scope>
    <source>
        <strain evidence="4 5">FFPRI411160</strain>
    </source>
</reference>
<dbReference type="InParanoid" id="A0A286UJG4"/>
<dbReference type="Pfam" id="PF10785">
    <property type="entry name" value="NADH-u_ox-rdase"/>
    <property type="match status" value="1"/>
</dbReference>
<dbReference type="InterPro" id="IPR053229">
    <property type="entry name" value="NADH-Q_oxidrdct_subunit"/>
</dbReference>
<gene>
    <name evidence="4" type="ORF">PNOK_0454900</name>
</gene>
<dbReference type="EMBL" id="NBII01000004">
    <property type="protein sequence ID" value="PAV19615.1"/>
    <property type="molecule type" value="Genomic_DNA"/>
</dbReference>
<feature type="transmembrane region" description="Helical" evidence="1">
    <location>
        <begin position="60"/>
        <end position="78"/>
    </location>
</feature>
<proteinExistence type="predicted"/>
<dbReference type="STRING" id="2282107.A0A286UJG4"/>
<evidence type="ECO:0000313" key="5">
    <source>
        <dbReference type="Proteomes" id="UP000217199"/>
    </source>
</evidence>
<keyword evidence="5" id="KW-1185">Reference proteome</keyword>
<dbReference type="OrthoDB" id="196140at2759"/>
<sequence>MPQKVVTTPYPLIDSDPHAFRVVRYFRPSDYAAVAAGTAAFPAALYFWDMADPTHLRLRTSLRLSGVLGFVGGFLLAYQRSSFRFWGWSENKREEEMDLAELKQRVAEGKPLYGESDQPLWVQNAAHNSSAFSQLKLHAFPWFNLVNHPYHGTDPAKYGVETEKKSDQ</sequence>
<evidence type="ECO:0000313" key="4">
    <source>
        <dbReference type="EMBL" id="PAV19615.1"/>
    </source>
</evidence>
<dbReference type="PANTHER" id="PTHR34062:SF1">
    <property type="entry name" value="NADH-UBIQUINONE OXIDOREDUCTASE 21KDA SUBUNIT N-TERMINAL DOMAIN-CONTAINING PROTEIN"/>
    <property type="match status" value="1"/>
</dbReference>
<comment type="caution">
    <text evidence="4">The sequence shown here is derived from an EMBL/GenBank/DDBJ whole genome shotgun (WGS) entry which is preliminary data.</text>
</comment>
<feature type="transmembrane region" description="Helical" evidence="1">
    <location>
        <begin position="31"/>
        <end position="48"/>
    </location>
</feature>
<keyword evidence="1" id="KW-0472">Membrane</keyword>
<dbReference type="AlphaFoldDB" id="A0A286UJG4"/>
<protein>
    <submittedName>
        <fullName evidence="4">NADH-ubiquinone oxidoreductase 21 kDa subunit</fullName>
    </submittedName>
</protein>
<keyword evidence="1" id="KW-1133">Transmembrane helix</keyword>
<evidence type="ECO:0000259" key="3">
    <source>
        <dbReference type="Pfam" id="PF12853"/>
    </source>
</evidence>
<evidence type="ECO:0000259" key="2">
    <source>
        <dbReference type="Pfam" id="PF10785"/>
    </source>
</evidence>
<organism evidence="4 5">
    <name type="scientific">Pyrrhoderma noxium</name>
    <dbReference type="NCBI Taxonomy" id="2282107"/>
    <lineage>
        <taxon>Eukaryota</taxon>
        <taxon>Fungi</taxon>
        <taxon>Dikarya</taxon>
        <taxon>Basidiomycota</taxon>
        <taxon>Agaricomycotina</taxon>
        <taxon>Agaricomycetes</taxon>
        <taxon>Hymenochaetales</taxon>
        <taxon>Hymenochaetaceae</taxon>
        <taxon>Pyrrhoderma</taxon>
    </lineage>
</organism>
<feature type="domain" description="NADH-ubiquinone oxidoreductase 21kDa subunit N-terminal" evidence="2">
    <location>
        <begin position="8"/>
        <end position="90"/>
    </location>
</feature>
<dbReference type="Pfam" id="PF12853">
    <property type="entry name" value="NADH_u_ox_C"/>
    <property type="match status" value="1"/>
</dbReference>
<feature type="domain" description="NADH-ubiquinone oxidoreductase 21kDa subunit C-terminal fungi" evidence="3">
    <location>
        <begin position="101"/>
        <end position="166"/>
    </location>
</feature>
<keyword evidence="1" id="KW-0812">Transmembrane</keyword>
<evidence type="ECO:0000256" key="1">
    <source>
        <dbReference type="SAM" id="Phobius"/>
    </source>
</evidence>
<dbReference type="InterPro" id="IPR019721">
    <property type="entry name" value="NADH-UbQ_OxRdtase_su21_N"/>
</dbReference>
<accession>A0A286UJG4</accession>
<name>A0A286UJG4_9AGAM</name>
<dbReference type="PANTHER" id="PTHR34062">
    <property type="entry name" value="OXIDOREDUCTASE 21 KDA SUBUNIT, PUTATIVE (AFU_ORTHOLOGUE AFUA_4G04750)-RELATED"/>
    <property type="match status" value="1"/>
</dbReference>
<dbReference type="Proteomes" id="UP000217199">
    <property type="component" value="Unassembled WGS sequence"/>
</dbReference>
<dbReference type="InterPro" id="IPR024549">
    <property type="entry name" value="NADH-UbQ_OxRdtase_su21_C_fun"/>
</dbReference>